<proteinExistence type="predicted"/>
<organism evidence="2 3">
    <name type="scientific">Sorghum bicolor</name>
    <name type="common">Sorghum</name>
    <name type="synonym">Sorghum vulgare</name>
    <dbReference type="NCBI Taxonomy" id="4558"/>
    <lineage>
        <taxon>Eukaryota</taxon>
        <taxon>Viridiplantae</taxon>
        <taxon>Streptophyta</taxon>
        <taxon>Embryophyta</taxon>
        <taxon>Tracheophyta</taxon>
        <taxon>Spermatophyta</taxon>
        <taxon>Magnoliopsida</taxon>
        <taxon>Liliopsida</taxon>
        <taxon>Poales</taxon>
        <taxon>Poaceae</taxon>
        <taxon>PACMAD clade</taxon>
        <taxon>Panicoideae</taxon>
        <taxon>Andropogonodae</taxon>
        <taxon>Andropogoneae</taxon>
        <taxon>Sorghinae</taxon>
        <taxon>Sorghum</taxon>
    </lineage>
</organism>
<gene>
    <name evidence="2" type="ORF">BDA96_07G064100</name>
</gene>
<dbReference type="AlphaFoldDB" id="A0A921U9N2"/>
<name>A0A921U9N2_SORBI</name>
<evidence type="ECO:0000256" key="1">
    <source>
        <dbReference type="SAM" id="MobiDB-lite"/>
    </source>
</evidence>
<dbReference type="EMBL" id="CM027686">
    <property type="protein sequence ID" value="KAG0522745.1"/>
    <property type="molecule type" value="Genomic_DNA"/>
</dbReference>
<protein>
    <submittedName>
        <fullName evidence="2">Uncharacterized protein</fullName>
    </submittedName>
</protein>
<accession>A0A921U9N2</accession>
<sequence length="56" mass="6245">MQGREREIKKGLNKCSSSHALLHPKRGVTYASSPTNSSGSPSFFSPPRYMTMIIKF</sequence>
<reference evidence="2" key="2">
    <citation type="submission" date="2020-10" db="EMBL/GenBank/DDBJ databases">
        <authorList>
            <person name="Cooper E.A."/>
            <person name="Brenton Z.W."/>
            <person name="Flinn B.S."/>
            <person name="Jenkins J."/>
            <person name="Shu S."/>
            <person name="Flowers D."/>
            <person name="Luo F."/>
            <person name="Wang Y."/>
            <person name="Xia P."/>
            <person name="Barry K."/>
            <person name="Daum C."/>
            <person name="Lipzen A."/>
            <person name="Yoshinaga Y."/>
            <person name="Schmutz J."/>
            <person name="Saski C."/>
            <person name="Vermerris W."/>
            <person name="Kresovich S."/>
        </authorList>
    </citation>
    <scope>NUCLEOTIDE SEQUENCE</scope>
</reference>
<reference evidence="2" key="1">
    <citation type="journal article" date="2019" name="BMC Genomics">
        <title>A new reference genome for Sorghum bicolor reveals high levels of sequence similarity between sweet and grain genotypes: implications for the genetics of sugar metabolism.</title>
        <authorList>
            <person name="Cooper E.A."/>
            <person name="Brenton Z.W."/>
            <person name="Flinn B.S."/>
            <person name="Jenkins J."/>
            <person name="Shu S."/>
            <person name="Flowers D."/>
            <person name="Luo F."/>
            <person name="Wang Y."/>
            <person name="Xia P."/>
            <person name="Barry K."/>
            <person name="Daum C."/>
            <person name="Lipzen A."/>
            <person name="Yoshinaga Y."/>
            <person name="Schmutz J."/>
            <person name="Saski C."/>
            <person name="Vermerris W."/>
            <person name="Kresovich S."/>
        </authorList>
    </citation>
    <scope>NUCLEOTIDE SEQUENCE</scope>
</reference>
<feature type="region of interest" description="Disordered" evidence="1">
    <location>
        <begin position="26"/>
        <end position="46"/>
    </location>
</feature>
<evidence type="ECO:0000313" key="2">
    <source>
        <dbReference type="EMBL" id="KAG0522745.1"/>
    </source>
</evidence>
<feature type="compositionally biased region" description="Low complexity" evidence="1">
    <location>
        <begin position="32"/>
        <end position="46"/>
    </location>
</feature>
<comment type="caution">
    <text evidence="2">The sequence shown here is derived from an EMBL/GenBank/DDBJ whole genome shotgun (WGS) entry which is preliminary data.</text>
</comment>
<evidence type="ECO:0000313" key="3">
    <source>
        <dbReference type="Proteomes" id="UP000807115"/>
    </source>
</evidence>
<dbReference type="Proteomes" id="UP000807115">
    <property type="component" value="Chromosome 7"/>
</dbReference>